<sequence>MDSLLWIAPHTRVVSIDFHQHRHWYLTSFEFSYKKPVSCCKFRPSCWQHCIDEVQIEIFIIDSIDNEDVMERYSLEGAEFLEKIDGLLGLDKSRHCIEEAQIEISDEEGNVMKRFSLAGAEFLEKIKVMQKLILVSFNSFQGVLDWKGKTN</sequence>
<dbReference type="AlphaFoldDB" id="A0AAE0CNJ4"/>
<name>A0AAE0CNJ4_9ROSI</name>
<gene>
    <name evidence="1" type="ORF">Ddye_010723</name>
</gene>
<accession>A0AAE0CNJ4</accession>
<proteinExistence type="predicted"/>
<reference evidence="1" key="1">
    <citation type="journal article" date="2023" name="Plant J.">
        <title>Genome sequences and population genomics provide insights into the demographic history, inbreeding, and mutation load of two 'living fossil' tree species of Dipteronia.</title>
        <authorList>
            <person name="Feng Y."/>
            <person name="Comes H.P."/>
            <person name="Chen J."/>
            <person name="Zhu S."/>
            <person name="Lu R."/>
            <person name="Zhang X."/>
            <person name="Li P."/>
            <person name="Qiu J."/>
            <person name="Olsen K.M."/>
            <person name="Qiu Y."/>
        </authorList>
    </citation>
    <scope>NUCLEOTIDE SEQUENCE</scope>
    <source>
        <strain evidence="1">KIB01</strain>
    </source>
</reference>
<comment type="caution">
    <text evidence="1">The sequence shown here is derived from an EMBL/GenBank/DDBJ whole genome shotgun (WGS) entry which is preliminary data.</text>
</comment>
<protein>
    <submittedName>
        <fullName evidence="1">Uncharacterized protein</fullName>
    </submittedName>
</protein>
<organism evidence="1 2">
    <name type="scientific">Dipteronia dyeriana</name>
    <dbReference type="NCBI Taxonomy" id="168575"/>
    <lineage>
        <taxon>Eukaryota</taxon>
        <taxon>Viridiplantae</taxon>
        <taxon>Streptophyta</taxon>
        <taxon>Embryophyta</taxon>
        <taxon>Tracheophyta</taxon>
        <taxon>Spermatophyta</taxon>
        <taxon>Magnoliopsida</taxon>
        <taxon>eudicotyledons</taxon>
        <taxon>Gunneridae</taxon>
        <taxon>Pentapetalae</taxon>
        <taxon>rosids</taxon>
        <taxon>malvids</taxon>
        <taxon>Sapindales</taxon>
        <taxon>Sapindaceae</taxon>
        <taxon>Hippocastanoideae</taxon>
        <taxon>Acereae</taxon>
        <taxon>Dipteronia</taxon>
    </lineage>
</organism>
<keyword evidence="2" id="KW-1185">Reference proteome</keyword>
<dbReference type="EMBL" id="JANJYI010000003">
    <property type="protein sequence ID" value="KAK2657671.1"/>
    <property type="molecule type" value="Genomic_DNA"/>
</dbReference>
<evidence type="ECO:0000313" key="2">
    <source>
        <dbReference type="Proteomes" id="UP001280121"/>
    </source>
</evidence>
<evidence type="ECO:0000313" key="1">
    <source>
        <dbReference type="EMBL" id="KAK2657671.1"/>
    </source>
</evidence>
<dbReference type="Proteomes" id="UP001280121">
    <property type="component" value="Unassembled WGS sequence"/>
</dbReference>